<dbReference type="GO" id="GO:0005615">
    <property type="term" value="C:extracellular space"/>
    <property type="evidence" value="ECO:0000318"/>
    <property type="project" value="GO_Central"/>
</dbReference>
<keyword evidence="7" id="KW-1185">Reference proteome</keyword>
<dbReference type="CDD" id="cd00087">
    <property type="entry name" value="FReD"/>
    <property type="match status" value="1"/>
</dbReference>
<feature type="chain" id="PRO_5007300221" evidence="4">
    <location>
        <begin position="25"/>
        <end position="392"/>
    </location>
</feature>
<dbReference type="STRING" id="7070.A0A139WMA6"/>
<keyword evidence="3" id="KW-0175">Coiled coil</keyword>
<dbReference type="PROSITE" id="PS51406">
    <property type="entry name" value="FIBRINOGEN_C_2"/>
    <property type="match status" value="1"/>
</dbReference>
<dbReference type="InterPro" id="IPR002181">
    <property type="entry name" value="Fibrinogen_a/b/g_C_dom"/>
</dbReference>
<dbReference type="NCBIfam" id="NF040941">
    <property type="entry name" value="GGGWT_bact"/>
    <property type="match status" value="1"/>
</dbReference>
<dbReference type="Pfam" id="PF00147">
    <property type="entry name" value="Fibrinogen_C"/>
    <property type="match status" value="1"/>
</dbReference>
<dbReference type="Gene3D" id="3.90.215.10">
    <property type="entry name" value="Gamma Fibrinogen, chain A, domain 1"/>
    <property type="match status" value="1"/>
</dbReference>
<dbReference type="GO" id="GO:0030246">
    <property type="term" value="F:carbohydrate binding"/>
    <property type="evidence" value="ECO:0007669"/>
    <property type="project" value="UniProtKB-ARBA"/>
</dbReference>
<dbReference type="InterPro" id="IPR014716">
    <property type="entry name" value="Fibrinogen_a/b/g_C_1"/>
</dbReference>
<evidence type="ECO:0000256" key="3">
    <source>
        <dbReference type="SAM" id="Coils"/>
    </source>
</evidence>
<evidence type="ECO:0000259" key="5">
    <source>
        <dbReference type="PROSITE" id="PS51406"/>
    </source>
</evidence>
<dbReference type="SMART" id="SM00186">
    <property type="entry name" value="FBG"/>
    <property type="match status" value="1"/>
</dbReference>
<accession>A0A139WMA6</accession>
<dbReference type="EMBL" id="KQ971318">
    <property type="protein sequence ID" value="KYB28957.1"/>
    <property type="molecule type" value="Genomic_DNA"/>
</dbReference>
<proteinExistence type="predicted"/>
<evidence type="ECO:0000256" key="2">
    <source>
        <dbReference type="ARBA" id="ARBA00053344"/>
    </source>
</evidence>
<dbReference type="OMA" id="IQCGEYS"/>
<dbReference type="eggNOG" id="KOG2579">
    <property type="taxonomic scope" value="Eukaryota"/>
</dbReference>
<name>A0A139WMA6_TRICA</name>
<evidence type="ECO:0000313" key="6">
    <source>
        <dbReference type="EMBL" id="KYB28957.1"/>
    </source>
</evidence>
<feature type="coiled-coil region" evidence="3">
    <location>
        <begin position="103"/>
        <end position="137"/>
    </location>
</feature>
<evidence type="ECO:0000256" key="1">
    <source>
        <dbReference type="ARBA" id="ARBA00023157"/>
    </source>
</evidence>
<comment type="function">
    <text evidence="2">Lectin involved in innate immunity. Agglutinates all types of human erythrocytes, Gram-positive and Gram-negative bacteria. Has a stronger agglutinating activity towards Gram-negative bacteria than towards Gram-positive bacteria. Specifically recognizes acetyl group-containing substances on agglutinated cells. The hemagglutinating activity was inhibited by EDTA, acetyl group-containing mono- and disaccharides, N-acetyl derivatives of amino acids, other acetyl group-containing substances, propionamide and benzamide. Enhances the antimicrobial activity of big defensin against Gram-positive bacteria but not against Gram-negative bacteria.</text>
</comment>
<protein>
    <submittedName>
        <fullName evidence="6">Protein scabrous-like Protein</fullName>
    </submittedName>
</protein>
<dbReference type="FunCoup" id="A0A139WMA6">
    <property type="interactions" value="2"/>
</dbReference>
<dbReference type="InterPro" id="IPR020837">
    <property type="entry name" value="Fibrinogen_CS"/>
</dbReference>
<evidence type="ECO:0000313" key="7">
    <source>
        <dbReference type="Proteomes" id="UP000007266"/>
    </source>
</evidence>
<dbReference type="Proteomes" id="UP000007266">
    <property type="component" value="Linkage group 3"/>
</dbReference>
<feature type="domain" description="Fibrinogen C-terminal" evidence="5">
    <location>
        <begin position="168"/>
        <end position="390"/>
    </location>
</feature>
<dbReference type="SUPFAM" id="SSF56496">
    <property type="entry name" value="Fibrinogen C-terminal domain-like"/>
    <property type="match status" value="1"/>
</dbReference>
<dbReference type="InterPro" id="IPR050373">
    <property type="entry name" value="Fibrinogen_C-term_domain"/>
</dbReference>
<dbReference type="InParanoid" id="A0A139WMA6"/>
<dbReference type="FunFam" id="3.90.215.10:FF:000001">
    <property type="entry name" value="Tenascin isoform 1"/>
    <property type="match status" value="1"/>
</dbReference>
<evidence type="ECO:0000256" key="4">
    <source>
        <dbReference type="SAM" id="SignalP"/>
    </source>
</evidence>
<dbReference type="PANTHER" id="PTHR19143:SF458">
    <property type="entry name" value="FIBRINOGEN C-TERMINAL DOMAIN-CONTAINING PROTEIN-RELATED"/>
    <property type="match status" value="1"/>
</dbReference>
<gene>
    <name evidence="6" type="primary">AUGUSTUS-3.0.2_32298</name>
    <name evidence="6" type="ORF">TcasGA2_TC032298</name>
</gene>
<organism evidence="6 7">
    <name type="scientific">Tribolium castaneum</name>
    <name type="common">Red flour beetle</name>
    <dbReference type="NCBI Taxonomy" id="7070"/>
    <lineage>
        <taxon>Eukaryota</taxon>
        <taxon>Metazoa</taxon>
        <taxon>Ecdysozoa</taxon>
        <taxon>Arthropoda</taxon>
        <taxon>Hexapoda</taxon>
        <taxon>Insecta</taxon>
        <taxon>Pterygota</taxon>
        <taxon>Neoptera</taxon>
        <taxon>Endopterygota</taxon>
        <taxon>Coleoptera</taxon>
        <taxon>Polyphaga</taxon>
        <taxon>Cucujiformia</taxon>
        <taxon>Tenebrionidae</taxon>
        <taxon>Tenebrionidae incertae sedis</taxon>
        <taxon>Tribolium</taxon>
    </lineage>
</organism>
<keyword evidence="4" id="KW-0732">Signal</keyword>
<keyword evidence="1" id="KW-1015">Disulfide bond</keyword>
<dbReference type="InterPro" id="IPR036056">
    <property type="entry name" value="Fibrinogen-like_C"/>
</dbReference>
<sequence>MLKQTQVIIQLLQLLLVTLQTVSGRMHGRVLSVLFLVSAEIAAFHQPENARFRRARRVRHEQRNVSMSCIPEQLEYRLTRLEVQTAEQSEHIRSELKESNHRLQTLEWQSDQVETALESLQTELEHQHQQTNNLQLDNLEKGLQVVVAALRNINSGIDNLRKNIKHSTFTPNFPANCREVEKMGHNVSGVYRIQPELASSPFLVLCDLESKGGGWTYVQNRYIGLQDFYQNWDNYKIGFGNLGGEFWLGLDHLYQLTGSEVNELLVELEDLDKTRVFAHYAAFSLGSEAEGYSLKVLGGYSGDAGDSLSYHAGSKFSTKDLDQDEWLEGSCAQAHRGAWWYRSCDKSNLNGKYLKGEVPDGFLYQGMYWEGFHGANYSLGKARMMVRPRARN</sequence>
<dbReference type="PANTHER" id="PTHR19143">
    <property type="entry name" value="FIBRINOGEN/TENASCIN/ANGIOPOEITIN"/>
    <property type="match status" value="1"/>
</dbReference>
<reference evidence="6 7" key="2">
    <citation type="journal article" date="2010" name="Nucleic Acids Res.">
        <title>BeetleBase in 2010: revisions to provide comprehensive genomic information for Tribolium castaneum.</title>
        <authorList>
            <person name="Kim H.S."/>
            <person name="Murphy T."/>
            <person name="Xia J."/>
            <person name="Caragea D."/>
            <person name="Park Y."/>
            <person name="Beeman R.W."/>
            <person name="Lorenzen M.D."/>
            <person name="Butcher S."/>
            <person name="Manak J.R."/>
            <person name="Brown S.J."/>
        </authorList>
    </citation>
    <scope>GENOME REANNOTATION</scope>
    <source>
        <strain evidence="6 7">Georgia GA2</strain>
    </source>
</reference>
<reference evidence="6 7" key="1">
    <citation type="journal article" date="2008" name="Nature">
        <title>The genome of the model beetle and pest Tribolium castaneum.</title>
        <authorList>
            <consortium name="Tribolium Genome Sequencing Consortium"/>
            <person name="Richards S."/>
            <person name="Gibbs R.A."/>
            <person name="Weinstock G.M."/>
            <person name="Brown S.J."/>
            <person name="Denell R."/>
            <person name="Beeman R.W."/>
            <person name="Gibbs R."/>
            <person name="Beeman R.W."/>
            <person name="Brown S.J."/>
            <person name="Bucher G."/>
            <person name="Friedrich M."/>
            <person name="Grimmelikhuijzen C.J."/>
            <person name="Klingler M."/>
            <person name="Lorenzen M."/>
            <person name="Richards S."/>
            <person name="Roth S."/>
            <person name="Schroder R."/>
            <person name="Tautz D."/>
            <person name="Zdobnov E.M."/>
            <person name="Muzny D."/>
            <person name="Gibbs R.A."/>
            <person name="Weinstock G.M."/>
            <person name="Attaway T."/>
            <person name="Bell S."/>
            <person name="Buhay C.J."/>
            <person name="Chandrabose M.N."/>
            <person name="Chavez D."/>
            <person name="Clerk-Blankenburg K.P."/>
            <person name="Cree A."/>
            <person name="Dao M."/>
            <person name="Davis C."/>
            <person name="Chacko J."/>
            <person name="Dinh H."/>
            <person name="Dugan-Rocha S."/>
            <person name="Fowler G."/>
            <person name="Garner T.T."/>
            <person name="Garnes J."/>
            <person name="Gnirke A."/>
            <person name="Hawes A."/>
            <person name="Hernandez J."/>
            <person name="Hines S."/>
            <person name="Holder M."/>
            <person name="Hume J."/>
            <person name="Jhangiani S.N."/>
            <person name="Joshi V."/>
            <person name="Khan Z.M."/>
            <person name="Jackson L."/>
            <person name="Kovar C."/>
            <person name="Kowis A."/>
            <person name="Lee S."/>
            <person name="Lewis L.R."/>
            <person name="Margolis J."/>
            <person name="Morgan M."/>
            <person name="Nazareth L.V."/>
            <person name="Nguyen N."/>
            <person name="Okwuonu G."/>
            <person name="Parker D."/>
            <person name="Richards S."/>
            <person name="Ruiz S.J."/>
            <person name="Santibanez J."/>
            <person name="Savard J."/>
            <person name="Scherer S.E."/>
            <person name="Schneider B."/>
            <person name="Sodergren E."/>
            <person name="Tautz D."/>
            <person name="Vattahil S."/>
            <person name="Villasana D."/>
            <person name="White C.S."/>
            <person name="Wright R."/>
            <person name="Park Y."/>
            <person name="Beeman R.W."/>
            <person name="Lord J."/>
            <person name="Oppert B."/>
            <person name="Lorenzen M."/>
            <person name="Brown S."/>
            <person name="Wang L."/>
            <person name="Savard J."/>
            <person name="Tautz D."/>
            <person name="Richards S."/>
            <person name="Weinstock G."/>
            <person name="Gibbs R.A."/>
            <person name="Liu Y."/>
            <person name="Worley K."/>
            <person name="Weinstock G."/>
            <person name="Elsik C.G."/>
            <person name="Reese J.T."/>
            <person name="Elhaik E."/>
            <person name="Landan G."/>
            <person name="Graur D."/>
            <person name="Arensburger P."/>
            <person name="Atkinson P."/>
            <person name="Beeman R.W."/>
            <person name="Beidler J."/>
            <person name="Brown S.J."/>
            <person name="Demuth J.P."/>
            <person name="Drury D.W."/>
            <person name="Du Y.Z."/>
            <person name="Fujiwara H."/>
            <person name="Lorenzen M."/>
            <person name="Maselli V."/>
            <person name="Osanai M."/>
            <person name="Park Y."/>
            <person name="Robertson H.M."/>
            <person name="Tu Z."/>
            <person name="Wang J.J."/>
            <person name="Wang S."/>
            <person name="Richards S."/>
            <person name="Song H."/>
            <person name="Zhang L."/>
            <person name="Sodergren E."/>
            <person name="Werner D."/>
            <person name="Stanke M."/>
            <person name="Morgenstern B."/>
            <person name="Solovyev V."/>
            <person name="Kosarev P."/>
            <person name="Brown G."/>
            <person name="Chen H.C."/>
            <person name="Ermolaeva O."/>
            <person name="Hlavina W."/>
            <person name="Kapustin Y."/>
            <person name="Kiryutin B."/>
            <person name="Kitts P."/>
            <person name="Maglott D."/>
            <person name="Pruitt K."/>
            <person name="Sapojnikov V."/>
            <person name="Souvorov A."/>
            <person name="Mackey A.J."/>
            <person name="Waterhouse R.M."/>
            <person name="Wyder S."/>
            <person name="Zdobnov E.M."/>
            <person name="Zdobnov E.M."/>
            <person name="Wyder S."/>
            <person name="Kriventseva E.V."/>
            <person name="Kadowaki T."/>
            <person name="Bork P."/>
            <person name="Aranda M."/>
            <person name="Bao R."/>
            <person name="Beermann A."/>
            <person name="Berns N."/>
            <person name="Bolognesi R."/>
            <person name="Bonneton F."/>
            <person name="Bopp D."/>
            <person name="Brown S.J."/>
            <person name="Bucher G."/>
            <person name="Butts T."/>
            <person name="Chaumot A."/>
            <person name="Denell R.E."/>
            <person name="Ferrier D.E."/>
            <person name="Friedrich M."/>
            <person name="Gordon C.M."/>
            <person name="Jindra M."/>
            <person name="Klingler M."/>
            <person name="Lan Q."/>
            <person name="Lattorff H.M."/>
            <person name="Laudet V."/>
            <person name="von Levetsow C."/>
            <person name="Liu Z."/>
            <person name="Lutz R."/>
            <person name="Lynch J.A."/>
            <person name="da Fonseca R.N."/>
            <person name="Posnien N."/>
            <person name="Reuter R."/>
            <person name="Roth S."/>
            <person name="Savard J."/>
            <person name="Schinko J.B."/>
            <person name="Schmitt C."/>
            <person name="Schoppmeier M."/>
            <person name="Schroder R."/>
            <person name="Shippy T.D."/>
            <person name="Simonnet F."/>
            <person name="Marques-Souza H."/>
            <person name="Tautz D."/>
            <person name="Tomoyasu Y."/>
            <person name="Trauner J."/>
            <person name="Van der Zee M."/>
            <person name="Vervoort M."/>
            <person name="Wittkopp N."/>
            <person name="Wimmer E.A."/>
            <person name="Yang X."/>
            <person name="Jones A.K."/>
            <person name="Sattelle D.B."/>
            <person name="Ebert P.R."/>
            <person name="Nelson D."/>
            <person name="Scott J.G."/>
            <person name="Beeman R.W."/>
            <person name="Muthukrishnan S."/>
            <person name="Kramer K.J."/>
            <person name="Arakane Y."/>
            <person name="Beeman R.W."/>
            <person name="Zhu Q."/>
            <person name="Hogenkamp D."/>
            <person name="Dixit R."/>
            <person name="Oppert B."/>
            <person name="Jiang H."/>
            <person name="Zou Z."/>
            <person name="Marshall J."/>
            <person name="Elpidina E."/>
            <person name="Vinokurov K."/>
            <person name="Oppert C."/>
            <person name="Zou Z."/>
            <person name="Evans J."/>
            <person name="Lu Z."/>
            <person name="Zhao P."/>
            <person name="Sumathipala N."/>
            <person name="Altincicek B."/>
            <person name="Vilcinskas A."/>
            <person name="Williams M."/>
            <person name="Hultmark D."/>
            <person name="Hetru C."/>
            <person name="Jiang H."/>
            <person name="Grimmelikhuijzen C.J."/>
            <person name="Hauser F."/>
            <person name="Cazzamali G."/>
            <person name="Williamson M."/>
            <person name="Park Y."/>
            <person name="Li B."/>
            <person name="Tanaka Y."/>
            <person name="Predel R."/>
            <person name="Neupert S."/>
            <person name="Schachtner J."/>
            <person name="Verleyen P."/>
            <person name="Raible F."/>
            <person name="Bork P."/>
            <person name="Friedrich M."/>
            <person name="Walden K.K."/>
            <person name="Robertson H.M."/>
            <person name="Angeli S."/>
            <person name="Foret S."/>
            <person name="Bucher G."/>
            <person name="Schuetz S."/>
            <person name="Maleszka R."/>
            <person name="Wimmer E.A."/>
            <person name="Beeman R.W."/>
            <person name="Lorenzen M."/>
            <person name="Tomoyasu Y."/>
            <person name="Miller S.C."/>
            <person name="Grossmann D."/>
            <person name="Bucher G."/>
        </authorList>
    </citation>
    <scope>NUCLEOTIDE SEQUENCE [LARGE SCALE GENOMIC DNA]</scope>
    <source>
        <strain evidence="6 7">Georgia GA2</strain>
    </source>
</reference>
<dbReference type="PROSITE" id="PS00514">
    <property type="entry name" value="FIBRINOGEN_C_1"/>
    <property type="match status" value="1"/>
</dbReference>
<dbReference type="AlphaFoldDB" id="A0A139WMA6"/>
<feature type="signal peptide" evidence="4">
    <location>
        <begin position="1"/>
        <end position="24"/>
    </location>
</feature>